<dbReference type="Gene3D" id="1.10.510.10">
    <property type="entry name" value="Transferase(Phosphotransferase) domain 1"/>
    <property type="match status" value="1"/>
</dbReference>
<evidence type="ECO:0000256" key="1">
    <source>
        <dbReference type="ARBA" id="ARBA00022468"/>
    </source>
</evidence>
<dbReference type="InterPro" id="IPR008271">
    <property type="entry name" value="Ser/Thr_kinase_AS"/>
</dbReference>
<dbReference type="SUPFAM" id="SSF56112">
    <property type="entry name" value="Protein kinase-like (PK-like)"/>
    <property type="match status" value="2"/>
</dbReference>
<dbReference type="GeneID" id="24442336"/>
<dbReference type="GO" id="GO:0006913">
    <property type="term" value="P:nucleocytoplasmic transport"/>
    <property type="evidence" value="ECO:0007669"/>
    <property type="project" value="TreeGrafter"/>
</dbReference>
<dbReference type="InterPro" id="IPR032675">
    <property type="entry name" value="LRR_dom_sf"/>
</dbReference>
<dbReference type="EMBL" id="GG662668">
    <property type="protein sequence ID" value="EWS74085.1"/>
    <property type="molecule type" value="Genomic_DNA"/>
</dbReference>
<dbReference type="Gene3D" id="3.80.10.10">
    <property type="entry name" value="Ribonuclease Inhibitor"/>
    <property type="match status" value="3"/>
</dbReference>
<dbReference type="InterPro" id="IPR001611">
    <property type="entry name" value="Leu-rich_rpt"/>
</dbReference>
<dbReference type="PROSITE" id="PS50011">
    <property type="entry name" value="PROTEIN_KINASE_DOM"/>
    <property type="match status" value="1"/>
</dbReference>
<keyword evidence="1" id="KW-0343">GTPase activation</keyword>
<keyword evidence="5" id="KW-0808">Transferase</keyword>
<dbReference type="KEGG" id="tet:TTHERM_001424459"/>
<dbReference type="eggNOG" id="KOG0581">
    <property type="taxonomic scope" value="Eukaryota"/>
</dbReference>
<dbReference type="Gene3D" id="3.30.200.20">
    <property type="entry name" value="Phosphorylase Kinase, domain 1"/>
    <property type="match status" value="1"/>
</dbReference>
<organism evidence="5 6">
    <name type="scientific">Tetrahymena thermophila (strain SB210)</name>
    <dbReference type="NCBI Taxonomy" id="312017"/>
    <lineage>
        <taxon>Eukaryota</taxon>
        <taxon>Sar</taxon>
        <taxon>Alveolata</taxon>
        <taxon>Ciliophora</taxon>
        <taxon>Intramacronucleata</taxon>
        <taxon>Oligohymenophorea</taxon>
        <taxon>Hymenostomatida</taxon>
        <taxon>Tetrahymenina</taxon>
        <taxon>Tetrahymenidae</taxon>
        <taxon>Tetrahymena</taxon>
    </lineage>
</organism>
<evidence type="ECO:0000313" key="6">
    <source>
        <dbReference type="Proteomes" id="UP000009168"/>
    </source>
</evidence>
<feature type="non-terminal residue" evidence="5">
    <location>
        <position position="1"/>
    </location>
</feature>
<dbReference type="GO" id="GO:0048471">
    <property type="term" value="C:perinuclear region of cytoplasm"/>
    <property type="evidence" value="ECO:0007669"/>
    <property type="project" value="TreeGrafter"/>
</dbReference>
<reference evidence="6" key="1">
    <citation type="journal article" date="2006" name="PLoS Biol.">
        <title>Macronuclear genome sequence of the ciliate Tetrahymena thermophila, a model eukaryote.</title>
        <authorList>
            <person name="Eisen J.A."/>
            <person name="Coyne R.S."/>
            <person name="Wu M."/>
            <person name="Wu D."/>
            <person name="Thiagarajan M."/>
            <person name="Wortman J.R."/>
            <person name="Badger J.H."/>
            <person name="Ren Q."/>
            <person name="Amedeo P."/>
            <person name="Jones K.M."/>
            <person name="Tallon L.J."/>
            <person name="Delcher A.L."/>
            <person name="Salzberg S.L."/>
            <person name="Silva J.C."/>
            <person name="Haas B.J."/>
            <person name="Majoros W.H."/>
            <person name="Farzad M."/>
            <person name="Carlton J.M."/>
            <person name="Smith R.K. Jr."/>
            <person name="Garg J."/>
            <person name="Pearlman R.E."/>
            <person name="Karrer K.M."/>
            <person name="Sun L."/>
            <person name="Manning G."/>
            <person name="Elde N.C."/>
            <person name="Turkewitz A.P."/>
            <person name="Asai D.J."/>
            <person name="Wilkes D.E."/>
            <person name="Wang Y."/>
            <person name="Cai H."/>
            <person name="Collins K."/>
            <person name="Stewart B.A."/>
            <person name="Lee S.R."/>
            <person name="Wilamowska K."/>
            <person name="Weinberg Z."/>
            <person name="Ruzzo W.L."/>
            <person name="Wloga D."/>
            <person name="Gaertig J."/>
            <person name="Frankel J."/>
            <person name="Tsao C.-C."/>
            <person name="Gorovsky M.A."/>
            <person name="Keeling P.J."/>
            <person name="Waller R.F."/>
            <person name="Patron N.J."/>
            <person name="Cherry J.M."/>
            <person name="Stover N.A."/>
            <person name="Krieger C.J."/>
            <person name="del Toro C."/>
            <person name="Ryder H.F."/>
            <person name="Williamson S.C."/>
            <person name="Barbeau R.A."/>
            <person name="Hamilton E.P."/>
            <person name="Orias E."/>
        </authorList>
    </citation>
    <scope>NUCLEOTIDE SEQUENCE [LARGE SCALE GENOMIC DNA]</scope>
    <source>
        <strain evidence="6">SB210</strain>
    </source>
</reference>
<name>W7X443_TETTS</name>
<dbReference type="RefSeq" id="XP_012653378.1">
    <property type="nucleotide sequence ID" value="XM_012797924.1"/>
</dbReference>
<feature type="domain" description="Protein kinase" evidence="4">
    <location>
        <begin position="164"/>
        <end position="444"/>
    </location>
</feature>
<dbReference type="SMART" id="SM00368">
    <property type="entry name" value="LRR_RI"/>
    <property type="match status" value="9"/>
</dbReference>
<keyword evidence="5" id="KW-0418">Kinase</keyword>
<dbReference type="GO" id="GO:0005096">
    <property type="term" value="F:GTPase activator activity"/>
    <property type="evidence" value="ECO:0007669"/>
    <property type="project" value="UniProtKB-KW"/>
</dbReference>
<proteinExistence type="predicted"/>
<accession>W7X443</accession>
<dbReference type="GO" id="GO:0005524">
    <property type="term" value="F:ATP binding"/>
    <property type="evidence" value="ECO:0007669"/>
    <property type="project" value="InterPro"/>
</dbReference>
<dbReference type="Pfam" id="PF00069">
    <property type="entry name" value="Pkinase"/>
    <property type="match status" value="1"/>
</dbReference>
<dbReference type="GO" id="GO:0004672">
    <property type="term" value="F:protein kinase activity"/>
    <property type="evidence" value="ECO:0007669"/>
    <property type="project" value="InterPro"/>
</dbReference>
<dbReference type="AlphaFoldDB" id="W7X443"/>
<protein>
    <submittedName>
        <fullName evidence="5">Kinase domain protein</fullName>
    </submittedName>
</protein>
<dbReference type="Proteomes" id="UP000009168">
    <property type="component" value="Unassembled WGS sequence"/>
</dbReference>
<dbReference type="OrthoDB" id="354678at2759"/>
<evidence type="ECO:0000313" key="5">
    <source>
        <dbReference type="EMBL" id="EWS74085.1"/>
    </source>
</evidence>
<dbReference type="GO" id="GO:0005634">
    <property type="term" value="C:nucleus"/>
    <property type="evidence" value="ECO:0007669"/>
    <property type="project" value="TreeGrafter"/>
</dbReference>
<dbReference type="SUPFAM" id="SSF52047">
    <property type="entry name" value="RNI-like"/>
    <property type="match status" value="1"/>
</dbReference>
<keyword evidence="6" id="KW-1185">Reference proteome</keyword>
<dbReference type="InterPro" id="IPR000719">
    <property type="entry name" value="Prot_kinase_dom"/>
</dbReference>
<dbReference type="InParanoid" id="W7X443"/>
<dbReference type="GO" id="GO:0005829">
    <property type="term" value="C:cytosol"/>
    <property type="evidence" value="ECO:0007669"/>
    <property type="project" value="TreeGrafter"/>
</dbReference>
<evidence type="ECO:0000256" key="3">
    <source>
        <dbReference type="ARBA" id="ARBA00022737"/>
    </source>
</evidence>
<dbReference type="CDD" id="cd00180">
    <property type="entry name" value="PKc"/>
    <property type="match status" value="1"/>
</dbReference>
<dbReference type="PANTHER" id="PTHR24113">
    <property type="entry name" value="RAN GTPASE-ACTIVATING PROTEIN 1"/>
    <property type="match status" value="1"/>
</dbReference>
<keyword evidence="2" id="KW-0433">Leucine-rich repeat</keyword>
<dbReference type="InterPro" id="IPR011009">
    <property type="entry name" value="Kinase-like_dom_sf"/>
</dbReference>
<dbReference type="GO" id="GO:0031267">
    <property type="term" value="F:small GTPase binding"/>
    <property type="evidence" value="ECO:0007669"/>
    <property type="project" value="TreeGrafter"/>
</dbReference>
<dbReference type="Pfam" id="PF13516">
    <property type="entry name" value="LRR_6"/>
    <property type="match status" value="8"/>
</dbReference>
<dbReference type="PANTHER" id="PTHR24113:SF12">
    <property type="entry name" value="RAN GTPASE-ACTIVATING PROTEIN 1"/>
    <property type="match status" value="1"/>
</dbReference>
<dbReference type="PROSITE" id="PS00108">
    <property type="entry name" value="PROTEIN_KINASE_ST"/>
    <property type="match status" value="1"/>
</dbReference>
<evidence type="ECO:0000256" key="2">
    <source>
        <dbReference type="ARBA" id="ARBA00022614"/>
    </source>
</evidence>
<sequence>MFSLGLVLLELDNIQTFDFTKTTNQQKFEIQLGNIFSSFQINRQSQIYRIVKQCIEFDPKNRTPPVDLLIQFIVQNQNYLDVEISSILNKKQLLKKAEQLTQIQKSVVEKSKKQEIELLQISQIYKDQKFEMLIQEFKQLKEKPFEIFEYQIILDLLLKNTQYDSNFEFISVGATGLILGVYNKSYKRHSALKIQRVSSKHEIVREIGIIRDCQMPLVIKFYGFFYLDVTKKEDFVVYEIEKCSGNLKQYFNRLKKDKIQLNDEEKMQIAIQVIDVINYLHYNDIVHRDIKLENILYIDDNQSQVPIIKLTDFDQARKMHYELIQINDDILKDYKSIKGACGTLGYISPEIFNTLLYTFQSEIFSLGVTLAVIDNFETLEPYLKQKNLDYLHGFKIPFEPSHLVTNELIKRNTKIYDIILNTVVFNQEKRKDLYSIMADLHENYGYQFYSKEITFFQNIPSHFVYCKIASFVLSNNIGPDGAKAVASEIAKCPTLSTLSLYLQSNNIGPDGAKAVASEIAKCPTLSTLTLDLQSNNIGPDGAKAVASEIAKCPTLSTLTLGLDDNNIGPDGAKAVASEIAKCPTLSTLSLGLYDNNIGPDGAKAVASEIAKCPTLSTLSLYLQSNNIGPDGAKAVASEIAKCPTLSTLSLGLQSNNIGPDGAKAVASEIAKCPTLSTLSLCLYDNNIGPDGAKAVASEIAKCPTLSTLSLYLQSNNIGPDGAKAVASEIAKCPTLSTLTLGLESNNIGPDGAKAVASEIAKCPTLSTLTLGL</sequence>
<dbReference type="InterPro" id="IPR027038">
    <property type="entry name" value="RanGap"/>
</dbReference>
<keyword evidence="3" id="KW-0677">Repeat</keyword>
<dbReference type="SMART" id="SM00220">
    <property type="entry name" value="S_TKc"/>
    <property type="match status" value="1"/>
</dbReference>
<evidence type="ECO:0000259" key="4">
    <source>
        <dbReference type="PROSITE" id="PS50011"/>
    </source>
</evidence>
<dbReference type="eggNOG" id="KOG0597">
    <property type="taxonomic scope" value="Eukaryota"/>
</dbReference>
<gene>
    <name evidence="5" type="ORF">TTHERM_001424459</name>
</gene>
<feature type="non-terminal residue" evidence="5">
    <location>
        <position position="772"/>
    </location>
</feature>